<dbReference type="InterPro" id="IPR003265">
    <property type="entry name" value="HhH-GPD_domain"/>
</dbReference>
<keyword evidence="13" id="KW-0326">Glycosidase</keyword>
<keyword evidence="19" id="KW-1185">Reference proteome</keyword>
<dbReference type="Gene3D" id="1.10.340.30">
    <property type="entry name" value="Hypothetical protein, domain 2"/>
    <property type="match status" value="1"/>
</dbReference>
<feature type="binding site" evidence="15">
    <location>
        <position position="474"/>
    </location>
    <ligand>
        <name>Mg(2+)</name>
        <dbReference type="ChEBI" id="CHEBI:18420"/>
        <label>1</label>
    </ligand>
</feature>
<protein>
    <submittedName>
        <fullName evidence="18">Exodeoxyribonuclease-3</fullName>
    </submittedName>
</protein>
<dbReference type="GO" id="GO:0019104">
    <property type="term" value="F:DNA N-glycosylase activity"/>
    <property type="evidence" value="ECO:0007669"/>
    <property type="project" value="UniProtKB-ARBA"/>
</dbReference>
<evidence type="ECO:0000256" key="12">
    <source>
        <dbReference type="ARBA" id="ARBA00023204"/>
    </source>
</evidence>
<dbReference type="CDD" id="cd00056">
    <property type="entry name" value="ENDO3c"/>
    <property type="match status" value="1"/>
</dbReference>
<dbReference type="InterPro" id="IPR000445">
    <property type="entry name" value="HhH_motif"/>
</dbReference>
<comment type="cofactor">
    <cofactor evidence="1">
        <name>Mn(2+)</name>
        <dbReference type="ChEBI" id="CHEBI:29035"/>
    </cofactor>
</comment>
<evidence type="ECO:0000256" key="9">
    <source>
        <dbReference type="ARBA" id="ARBA00022842"/>
    </source>
</evidence>
<evidence type="ECO:0000256" key="3">
    <source>
        <dbReference type="ARBA" id="ARBA00007092"/>
    </source>
</evidence>
<feature type="site" description="Important for catalytic activity" evidence="16">
    <location>
        <position position="449"/>
    </location>
</feature>
<evidence type="ECO:0000256" key="10">
    <source>
        <dbReference type="ARBA" id="ARBA00023004"/>
    </source>
</evidence>
<dbReference type="SUPFAM" id="SSF48150">
    <property type="entry name" value="DNA-glycosylase"/>
    <property type="match status" value="1"/>
</dbReference>
<keyword evidence="8" id="KW-0378">Hydrolase</keyword>
<evidence type="ECO:0000256" key="1">
    <source>
        <dbReference type="ARBA" id="ARBA00001936"/>
    </source>
</evidence>
<dbReference type="GO" id="GO:0008081">
    <property type="term" value="F:phosphoric diester hydrolase activity"/>
    <property type="evidence" value="ECO:0007669"/>
    <property type="project" value="TreeGrafter"/>
</dbReference>
<dbReference type="Pfam" id="PF00730">
    <property type="entry name" value="HhH-GPD"/>
    <property type="match status" value="1"/>
</dbReference>
<feature type="active site" description="Proton donor/acceptor" evidence="14">
    <location>
        <position position="378"/>
    </location>
</feature>
<evidence type="ECO:0000256" key="7">
    <source>
        <dbReference type="ARBA" id="ARBA00022763"/>
    </source>
</evidence>
<dbReference type="InterPro" id="IPR023170">
    <property type="entry name" value="HhH_base_excis_C"/>
</dbReference>
<dbReference type="Gene3D" id="3.60.10.10">
    <property type="entry name" value="Endonuclease/exonuclease/phosphatase"/>
    <property type="match status" value="1"/>
</dbReference>
<evidence type="ECO:0000256" key="4">
    <source>
        <dbReference type="ARBA" id="ARBA00008343"/>
    </source>
</evidence>
<feature type="domain" description="HhH-GPD" evidence="17">
    <location>
        <begin position="45"/>
        <end position="191"/>
    </location>
</feature>
<feature type="active site" evidence="14">
    <location>
        <position position="339"/>
    </location>
</feature>
<dbReference type="InterPro" id="IPR020847">
    <property type="entry name" value="AP_endonuclease_F1_BS"/>
</dbReference>
<dbReference type="InterPro" id="IPR020848">
    <property type="entry name" value="AP_endonuclease_F1_CS"/>
</dbReference>
<feature type="binding site" evidence="15">
    <location>
        <position position="378"/>
    </location>
    <ligand>
        <name>Mg(2+)</name>
        <dbReference type="ChEBI" id="CHEBI:18420"/>
        <label>1</label>
    </ligand>
</feature>
<proteinExistence type="inferred from homology"/>
<keyword evidence="10" id="KW-0408">Iron</keyword>
<dbReference type="AlphaFoldDB" id="A0A1M7YCC9"/>
<dbReference type="InterPro" id="IPR036691">
    <property type="entry name" value="Endo/exonu/phosph_ase_sf"/>
</dbReference>
<keyword evidence="11" id="KW-0411">Iron-sulfur</keyword>
<dbReference type="InterPro" id="IPR003651">
    <property type="entry name" value="Endonuclease3_FeS-loop_motif"/>
</dbReference>
<comment type="similarity">
    <text evidence="3">Belongs to the DNA repair enzymes AP/ExoA family.</text>
</comment>
<dbReference type="PROSITE" id="PS01155">
    <property type="entry name" value="ENDONUCLEASE_III_2"/>
    <property type="match status" value="1"/>
</dbReference>
<sequence>MFSPIDINFFLDKVAAHVKGVQVPVVDLIAVQTKDPFKVLVATILSARTKDETTAVAAEKLFRVAGNAEALDALSEEQIEKLIFPVGFFRNKARFLKALPAALSKFDNLVPNTIEELVTLPGVGRKTANLVRAIAFDLPAICVDTHVHRIMNIWRYVDTNTPLETEMALRNSLPEEHWKSVNSILVAFGQLLCKPVRPHCDICPLLQECPQYEVVPRNPPRKTKKQTSKPSIRLMSWNVNGIRAIEKKGFPKSIAKFDADILALQEIKATPDQLSESLLQPDGYTAFWHSAVRKGYSGVAVYSRIQPLSVITGLGNEEFDCEGRVLTLEFDDFYLTNIYFPNSGDGLKRLDYKLAFNDALLHFANSLRKNKSVILCGDFNVAHKAIDLKNPEANVKNPGYTPEERAWMDSFVDAGYVDTFRKFNQDPDNYTWWSYRFNARARNIGWRIDYFWIDGQSVAKVTDATILPEVSGSDHCPVLLEYTP</sequence>
<evidence type="ECO:0000256" key="14">
    <source>
        <dbReference type="PIRSR" id="PIRSR604808-1"/>
    </source>
</evidence>
<dbReference type="FunFam" id="1.10.340.30:FF:000001">
    <property type="entry name" value="Endonuclease III"/>
    <property type="match status" value="1"/>
</dbReference>
<dbReference type="STRING" id="1121416.SAMN02745220_03334"/>
<comment type="cofactor">
    <cofactor evidence="15">
        <name>Mg(2+)</name>
        <dbReference type="ChEBI" id="CHEBI:18420"/>
    </cofactor>
    <cofactor evidence="15">
        <name>Mn(2+)</name>
        <dbReference type="ChEBI" id="CHEBI:29035"/>
    </cofactor>
    <text evidence="15">Probably binds two magnesium or manganese ions per subunit.</text>
</comment>
<dbReference type="SMART" id="SM00525">
    <property type="entry name" value="FES"/>
    <property type="match status" value="1"/>
</dbReference>
<dbReference type="CDD" id="cd09085">
    <property type="entry name" value="Mth212-like_AP-endo"/>
    <property type="match status" value="1"/>
</dbReference>
<organism evidence="18 19">
    <name type="scientific">Desulfopila aestuarii DSM 18488</name>
    <dbReference type="NCBI Taxonomy" id="1121416"/>
    <lineage>
        <taxon>Bacteria</taxon>
        <taxon>Pseudomonadati</taxon>
        <taxon>Thermodesulfobacteriota</taxon>
        <taxon>Desulfobulbia</taxon>
        <taxon>Desulfobulbales</taxon>
        <taxon>Desulfocapsaceae</taxon>
        <taxon>Desulfopila</taxon>
    </lineage>
</organism>
<dbReference type="PANTHER" id="PTHR22748:SF6">
    <property type="entry name" value="DNA-(APURINIC OR APYRIMIDINIC SITE) ENDONUCLEASE"/>
    <property type="match status" value="1"/>
</dbReference>
<dbReference type="Proteomes" id="UP000184603">
    <property type="component" value="Unassembled WGS sequence"/>
</dbReference>
<dbReference type="GO" id="GO:0006284">
    <property type="term" value="P:base-excision repair"/>
    <property type="evidence" value="ECO:0007669"/>
    <property type="project" value="InterPro"/>
</dbReference>
<dbReference type="NCBIfam" id="TIGR00633">
    <property type="entry name" value="xth"/>
    <property type="match status" value="1"/>
</dbReference>
<dbReference type="OrthoDB" id="9800977at2"/>
<accession>A0A1M7YCC9</accession>
<keyword evidence="6 15" id="KW-0479">Metal-binding</keyword>
<comment type="similarity">
    <text evidence="4">Belongs to the Nth/MutY family.</text>
</comment>
<dbReference type="Pfam" id="PF03372">
    <property type="entry name" value="Exo_endo_phos"/>
    <property type="match status" value="1"/>
</dbReference>
<keyword evidence="15" id="KW-0464">Manganese</keyword>
<dbReference type="SUPFAM" id="SSF56219">
    <property type="entry name" value="DNase I-like"/>
    <property type="match status" value="1"/>
</dbReference>
<evidence type="ECO:0000256" key="6">
    <source>
        <dbReference type="ARBA" id="ARBA00022723"/>
    </source>
</evidence>
<comment type="cofactor">
    <cofactor evidence="2">
        <name>[4Fe-4S] cluster</name>
        <dbReference type="ChEBI" id="CHEBI:49883"/>
    </cofactor>
</comment>
<dbReference type="InterPro" id="IPR005135">
    <property type="entry name" value="Endo/exonuclease/phosphatase"/>
</dbReference>
<evidence type="ECO:0000256" key="15">
    <source>
        <dbReference type="PIRSR" id="PIRSR604808-2"/>
    </source>
</evidence>
<dbReference type="PROSITE" id="PS00726">
    <property type="entry name" value="AP_NUCLEASE_F1_1"/>
    <property type="match status" value="1"/>
</dbReference>
<dbReference type="EMBL" id="FRFE01000017">
    <property type="protein sequence ID" value="SHO50251.1"/>
    <property type="molecule type" value="Genomic_DNA"/>
</dbReference>
<dbReference type="InterPro" id="IPR011257">
    <property type="entry name" value="DNA_glycosylase"/>
</dbReference>
<dbReference type="SMART" id="SM00478">
    <property type="entry name" value="ENDO3c"/>
    <property type="match status" value="1"/>
</dbReference>
<reference evidence="18 19" key="1">
    <citation type="submission" date="2016-12" db="EMBL/GenBank/DDBJ databases">
        <authorList>
            <person name="Song W.-J."/>
            <person name="Kurnit D.M."/>
        </authorList>
    </citation>
    <scope>NUCLEOTIDE SEQUENCE [LARGE SCALE GENOMIC DNA]</scope>
    <source>
        <strain evidence="18 19">DSM 18488</strain>
    </source>
</reference>
<keyword evidence="5" id="KW-0004">4Fe-4S</keyword>
<feature type="binding site" evidence="15">
    <location>
        <position position="266"/>
    </location>
    <ligand>
        <name>Mg(2+)</name>
        <dbReference type="ChEBI" id="CHEBI:18420"/>
        <label>1</label>
    </ligand>
</feature>
<dbReference type="GO" id="GO:0051539">
    <property type="term" value="F:4 iron, 4 sulfur cluster binding"/>
    <property type="evidence" value="ECO:0007669"/>
    <property type="project" value="UniProtKB-KW"/>
</dbReference>
<dbReference type="Pfam" id="PF00633">
    <property type="entry name" value="HHH"/>
    <property type="match status" value="1"/>
</dbReference>
<keyword evidence="7" id="KW-0227">DNA damage</keyword>
<feature type="binding site" evidence="15">
    <location>
        <position position="238"/>
    </location>
    <ligand>
        <name>Mg(2+)</name>
        <dbReference type="ChEBI" id="CHEBI:18420"/>
        <label>1</label>
    </ligand>
</feature>
<feature type="binding site" evidence="15">
    <location>
        <position position="475"/>
    </location>
    <ligand>
        <name>Mg(2+)</name>
        <dbReference type="ChEBI" id="CHEBI:18420"/>
        <label>1</label>
    </ligand>
</feature>
<dbReference type="PROSITE" id="PS00727">
    <property type="entry name" value="AP_NUCLEASE_F1_2"/>
    <property type="match status" value="1"/>
</dbReference>
<evidence type="ECO:0000313" key="18">
    <source>
        <dbReference type="EMBL" id="SHO50251.1"/>
    </source>
</evidence>
<evidence type="ECO:0000256" key="11">
    <source>
        <dbReference type="ARBA" id="ARBA00023014"/>
    </source>
</evidence>
<dbReference type="GO" id="GO:0003677">
    <property type="term" value="F:DNA binding"/>
    <property type="evidence" value="ECO:0007669"/>
    <property type="project" value="InterPro"/>
</dbReference>
<evidence type="ECO:0000256" key="8">
    <source>
        <dbReference type="ARBA" id="ARBA00022801"/>
    </source>
</evidence>
<feature type="site" description="Interaction with DNA substrate" evidence="16">
    <location>
        <position position="475"/>
    </location>
</feature>
<dbReference type="PROSITE" id="PS51435">
    <property type="entry name" value="AP_NUCLEASE_F1_4"/>
    <property type="match status" value="1"/>
</dbReference>
<dbReference type="GO" id="GO:0003906">
    <property type="term" value="F:DNA-(apurinic or apyrimidinic site) endonuclease activity"/>
    <property type="evidence" value="ECO:0007669"/>
    <property type="project" value="TreeGrafter"/>
</dbReference>
<keyword evidence="12" id="KW-0234">DNA repair</keyword>
<feature type="active site" description="Proton acceptor" evidence="14">
    <location>
        <position position="475"/>
    </location>
</feature>
<dbReference type="InterPro" id="IPR004808">
    <property type="entry name" value="AP_endonuc_1"/>
</dbReference>
<evidence type="ECO:0000259" key="17">
    <source>
        <dbReference type="SMART" id="SM00478"/>
    </source>
</evidence>
<dbReference type="GO" id="GO:0008311">
    <property type="term" value="F:double-stranded DNA 3'-5' DNA exonuclease activity"/>
    <property type="evidence" value="ECO:0007669"/>
    <property type="project" value="TreeGrafter"/>
</dbReference>
<dbReference type="GO" id="GO:0046872">
    <property type="term" value="F:metal ion binding"/>
    <property type="evidence" value="ECO:0007669"/>
    <property type="project" value="UniProtKB-KW"/>
</dbReference>
<evidence type="ECO:0000256" key="5">
    <source>
        <dbReference type="ARBA" id="ARBA00022485"/>
    </source>
</evidence>
<evidence type="ECO:0000256" key="13">
    <source>
        <dbReference type="ARBA" id="ARBA00023295"/>
    </source>
</evidence>
<feature type="binding site" evidence="15">
    <location>
        <position position="380"/>
    </location>
    <ligand>
        <name>Mg(2+)</name>
        <dbReference type="ChEBI" id="CHEBI:18420"/>
        <label>1</label>
    </ligand>
</feature>
<dbReference type="NCBIfam" id="TIGR00195">
    <property type="entry name" value="exoDNase_III"/>
    <property type="match status" value="1"/>
</dbReference>
<evidence type="ECO:0000256" key="2">
    <source>
        <dbReference type="ARBA" id="ARBA00001966"/>
    </source>
</evidence>
<evidence type="ECO:0000313" key="19">
    <source>
        <dbReference type="Proteomes" id="UP000184603"/>
    </source>
</evidence>
<dbReference type="PANTHER" id="PTHR22748">
    <property type="entry name" value="AP ENDONUCLEASE"/>
    <property type="match status" value="1"/>
</dbReference>
<feature type="site" description="Transition state stabilizer" evidence="16">
    <location>
        <position position="380"/>
    </location>
</feature>
<evidence type="ECO:0000256" key="16">
    <source>
        <dbReference type="PIRSR" id="PIRSR604808-3"/>
    </source>
</evidence>
<dbReference type="InterPro" id="IPR004036">
    <property type="entry name" value="Endonuclease-III-like_CS2"/>
</dbReference>
<dbReference type="FunFam" id="3.60.10.10:FF:000026">
    <property type="entry name" value="Exodeoxyribonuclease III"/>
    <property type="match status" value="1"/>
</dbReference>
<dbReference type="RefSeq" id="WP_073614795.1">
    <property type="nucleotide sequence ID" value="NZ_FRFE01000017.1"/>
</dbReference>
<gene>
    <name evidence="18" type="ORF">SAMN02745220_03334</name>
</gene>
<name>A0A1M7YCC9_9BACT</name>
<keyword evidence="9 15" id="KW-0460">Magnesium</keyword>
<dbReference type="Gene3D" id="1.10.1670.10">
    <property type="entry name" value="Helix-hairpin-Helix base-excision DNA repair enzymes (C-terminal)"/>
    <property type="match status" value="1"/>
</dbReference>